<evidence type="ECO:0000313" key="2">
    <source>
        <dbReference type="Proteomes" id="UP000054017"/>
    </source>
</evidence>
<protein>
    <submittedName>
        <fullName evidence="1">Cupin</fullName>
    </submittedName>
</protein>
<proteinExistence type="predicted"/>
<dbReference type="EMBL" id="LIAX01000223">
    <property type="protein sequence ID" value="KRO31868.1"/>
    <property type="molecule type" value="Genomic_DNA"/>
</dbReference>
<organism evidence="1 2">
    <name type="scientific">Actinobacteria bacterium BACL2 MAG-121220-bin52</name>
    <dbReference type="NCBI Taxonomy" id="1655573"/>
    <lineage>
        <taxon>Bacteria</taxon>
        <taxon>Bacillati</taxon>
        <taxon>Actinomycetota</taxon>
        <taxon>Actinomycetes</taxon>
        <taxon>Actinomycetes incertae sedis</taxon>
        <taxon>ac1 cluster</taxon>
    </lineage>
</organism>
<dbReference type="Proteomes" id="UP000054017">
    <property type="component" value="Unassembled WGS sequence"/>
</dbReference>
<evidence type="ECO:0000313" key="1">
    <source>
        <dbReference type="EMBL" id="KRO31868.1"/>
    </source>
</evidence>
<accession>A0A0R2P1N0</accession>
<dbReference type="AlphaFoldDB" id="A0A0R2P1N0"/>
<gene>
    <name evidence="1" type="ORF">ABR65_05395</name>
</gene>
<dbReference type="CDD" id="cd06990">
    <property type="entry name" value="cupin_DUF861"/>
    <property type="match status" value="1"/>
</dbReference>
<dbReference type="SUPFAM" id="SSF51182">
    <property type="entry name" value="RmlC-like cupins"/>
    <property type="match status" value="1"/>
</dbReference>
<dbReference type="InterPro" id="IPR011051">
    <property type="entry name" value="RmlC_Cupin_sf"/>
</dbReference>
<reference evidence="1 2" key="1">
    <citation type="submission" date="2015-10" db="EMBL/GenBank/DDBJ databases">
        <title>Metagenome-Assembled Genomes uncover a global brackish microbiome.</title>
        <authorList>
            <person name="Hugerth L.W."/>
            <person name="Larsson J."/>
            <person name="Alneberg J."/>
            <person name="Lindh M.V."/>
            <person name="Legrand C."/>
            <person name="Pinhassi J."/>
            <person name="Andersson A.F."/>
        </authorList>
    </citation>
    <scope>NUCLEOTIDE SEQUENCE [LARGE SCALE GENOMIC DNA]</scope>
    <source>
        <strain evidence="1">BACL2 MAG-121220-bin52</strain>
    </source>
</reference>
<name>A0A0R2P1N0_9ACTN</name>
<comment type="caution">
    <text evidence="1">The sequence shown here is derived from an EMBL/GenBank/DDBJ whole genome shotgun (WGS) entry which is preliminary data.</text>
</comment>
<sequence>MANIVAKNFDKDGTHSQKPHASVSVVDLISAKATRLTVEPGWRWSTDIAPLAGTKMCEVHHLGFIASGTITVSHSGQEVTYSAGEVYEINPGHDAWVVGTTPAVAYEFAGSWA</sequence>